<keyword evidence="2" id="KW-1185">Reference proteome</keyword>
<dbReference type="Proteomes" id="UP001500665">
    <property type="component" value="Unassembled WGS sequence"/>
</dbReference>
<organism evidence="1 2">
    <name type="scientific">Actinocorallia libanotica</name>
    <dbReference type="NCBI Taxonomy" id="46162"/>
    <lineage>
        <taxon>Bacteria</taxon>
        <taxon>Bacillati</taxon>
        <taxon>Actinomycetota</taxon>
        <taxon>Actinomycetes</taxon>
        <taxon>Streptosporangiales</taxon>
        <taxon>Thermomonosporaceae</taxon>
        <taxon>Actinocorallia</taxon>
    </lineage>
</organism>
<evidence type="ECO:0000313" key="1">
    <source>
        <dbReference type="EMBL" id="GAA0963220.1"/>
    </source>
</evidence>
<evidence type="ECO:0000313" key="2">
    <source>
        <dbReference type="Proteomes" id="UP001500665"/>
    </source>
</evidence>
<protein>
    <recommendedName>
        <fullName evidence="3">Cold shock CspA family protein</fullName>
    </recommendedName>
</protein>
<gene>
    <name evidence="1" type="ORF">GCM10009550_58490</name>
</gene>
<accession>A0ABP4CAF4</accession>
<name>A0ABP4CAF4_9ACTN</name>
<evidence type="ECO:0008006" key="3">
    <source>
        <dbReference type="Google" id="ProtNLM"/>
    </source>
</evidence>
<proteinExistence type="predicted"/>
<comment type="caution">
    <text evidence="1">The sequence shown here is derived from an EMBL/GenBank/DDBJ whole genome shotgun (WGS) entry which is preliminary data.</text>
</comment>
<dbReference type="EMBL" id="BAAAHH010000029">
    <property type="protein sequence ID" value="GAA0963220.1"/>
    <property type="molecule type" value="Genomic_DNA"/>
</dbReference>
<reference evidence="2" key="1">
    <citation type="journal article" date="2019" name="Int. J. Syst. Evol. Microbiol.">
        <title>The Global Catalogue of Microorganisms (GCM) 10K type strain sequencing project: providing services to taxonomists for standard genome sequencing and annotation.</title>
        <authorList>
            <consortium name="The Broad Institute Genomics Platform"/>
            <consortium name="The Broad Institute Genome Sequencing Center for Infectious Disease"/>
            <person name="Wu L."/>
            <person name="Ma J."/>
        </authorList>
    </citation>
    <scope>NUCLEOTIDE SEQUENCE [LARGE SCALE GENOMIC DNA]</scope>
    <source>
        <strain evidence="2">JCM 10696</strain>
    </source>
</reference>
<sequence length="66" mass="7032">MQGTVKDFDPVERSGSVLLDDGSELPFDAAAFDAGGLRLLRFGQRVNLAWDGGRVTALTLSTLPLP</sequence>